<organism evidence="1 2">
    <name type="scientific">Dictyocaulus viviparus</name>
    <name type="common">Bovine lungworm</name>
    <dbReference type="NCBI Taxonomy" id="29172"/>
    <lineage>
        <taxon>Eukaryota</taxon>
        <taxon>Metazoa</taxon>
        <taxon>Ecdysozoa</taxon>
        <taxon>Nematoda</taxon>
        <taxon>Chromadorea</taxon>
        <taxon>Rhabditida</taxon>
        <taxon>Rhabditina</taxon>
        <taxon>Rhabditomorpha</taxon>
        <taxon>Strongyloidea</taxon>
        <taxon>Metastrongylidae</taxon>
        <taxon>Dictyocaulus</taxon>
    </lineage>
</organism>
<dbReference type="STRING" id="29172.A0A0D8Y547"/>
<sequence>MFRNRLPCQFCRDSSNIVVRRKNFLGINAELFELSMDGTKWLMVDNRMMYISVYRNDMDRIRIVAISQTGKTVLDTTLSKDQKVEKISDCFVFWRDANGRTLGVNTLNSKDANLFLTHTSNSSTIPVTTMSQHNVIAQVTLIATWNGEKILKQNRIQEPTMVTLIATWNGEKILKQNRIQEPTMASLNPLSMVFHHNHGLINIDLQECFITLTDKPNILHLSYASQIYEFEFVGEAKRFLIQVLNMSSLLLARTTCIDVAVTFLNRQHQKHHEKLQQLKSQRDSSMDKEKLLLKDFAVQYRLCALSNKPLPTYEVSQQFFF</sequence>
<gene>
    <name evidence="1" type="ORF">DICVIV_02693</name>
</gene>
<name>A0A0D8Y547_DICVI</name>
<evidence type="ECO:0000313" key="1">
    <source>
        <dbReference type="EMBL" id="KJH51134.1"/>
    </source>
</evidence>
<dbReference type="InterPro" id="IPR011993">
    <property type="entry name" value="PH-like_dom_sf"/>
</dbReference>
<dbReference type="OrthoDB" id="5828165at2759"/>
<proteinExistence type="predicted"/>
<protein>
    <submittedName>
        <fullName evidence="1">Uncharacterized protein</fullName>
    </submittedName>
</protein>
<evidence type="ECO:0000313" key="2">
    <source>
        <dbReference type="Proteomes" id="UP000053766"/>
    </source>
</evidence>
<dbReference type="AlphaFoldDB" id="A0A0D8Y547"/>
<accession>A0A0D8Y547</accession>
<keyword evidence="2" id="KW-1185">Reference proteome</keyword>
<reference evidence="2" key="2">
    <citation type="journal article" date="2016" name="Sci. Rep.">
        <title>Dictyocaulus viviparus genome, variome and transcriptome elucidate lungworm biology and support future intervention.</title>
        <authorList>
            <person name="McNulty S.N."/>
            <person name="Strube C."/>
            <person name="Rosa B.A."/>
            <person name="Martin J.C."/>
            <person name="Tyagi R."/>
            <person name="Choi Y.J."/>
            <person name="Wang Q."/>
            <person name="Hallsworth Pepin K."/>
            <person name="Zhang X."/>
            <person name="Ozersky P."/>
            <person name="Wilson R.K."/>
            <person name="Sternberg P.W."/>
            <person name="Gasser R.B."/>
            <person name="Mitreva M."/>
        </authorList>
    </citation>
    <scope>NUCLEOTIDE SEQUENCE [LARGE SCALE GENOMIC DNA]</scope>
    <source>
        <strain evidence="2">HannoverDv2000</strain>
    </source>
</reference>
<dbReference type="EMBL" id="KN716190">
    <property type="protein sequence ID" value="KJH51134.1"/>
    <property type="molecule type" value="Genomic_DNA"/>
</dbReference>
<reference evidence="1 2" key="1">
    <citation type="submission" date="2013-11" db="EMBL/GenBank/DDBJ databases">
        <title>Draft genome of the bovine lungworm Dictyocaulus viviparus.</title>
        <authorList>
            <person name="Mitreva M."/>
        </authorList>
    </citation>
    <scope>NUCLEOTIDE SEQUENCE [LARGE SCALE GENOMIC DNA]</scope>
    <source>
        <strain evidence="1 2">HannoverDv2000</strain>
    </source>
</reference>
<dbReference type="Gene3D" id="2.30.29.30">
    <property type="entry name" value="Pleckstrin-homology domain (PH domain)/Phosphotyrosine-binding domain (PTB)"/>
    <property type="match status" value="1"/>
</dbReference>
<dbReference type="SUPFAM" id="SSF50729">
    <property type="entry name" value="PH domain-like"/>
    <property type="match status" value="1"/>
</dbReference>
<dbReference type="Proteomes" id="UP000053766">
    <property type="component" value="Unassembled WGS sequence"/>
</dbReference>